<sequence>MTYFTIVHKFIYCPILGEEIPIEGKYRYSDSKEKPYEAFFISAVCPAYENLHKPASKRNPDYRYVHFCDAHPCEGMKGFKKIIDVREAK</sequence>
<evidence type="ECO:0000313" key="2">
    <source>
        <dbReference type="Proteomes" id="UP001215087"/>
    </source>
</evidence>
<gene>
    <name evidence="1" type="ORF">PTZ04_20905</name>
</gene>
<comment type="caution">
    <text evidence="1">The sequence shown here is derived from an EMBL/GenBank/DDBJ whole genome shotgun (WGS) entry which is preliminary data.</text>
</comment>
<keyword evidence="2" id="KW-1185">Reference proteome</keyword>
<name>A0ABT5UUS7_EUBLI</name>
<dbReference type="EMBL" id="JAQSVD010000018">
    <property type="protein sequence ID" value="MDE1472724.1"/>
    <property type="molecule type" value="Genomic_DNA"/>
</dbReference>
<proteinExistence type="predicted"/>
<protein>
    <submittedName>
        <fullName evidence="1">Uncharacterized protein</fullName>
    </submittedName>
</protein>
<organism evidence="1 2">
    <name type="scientific">Eubacterium limosum</name>
    <dbReference type="NCBI Taxonomy" id="1736"/>
    <lineage>
        <taxon>Bacteria</taxon>
        <taxon>Bacillati</taxon>
        <taxon>Bacillota</taxon>
        <taxon>Clostridia</taxon>
        <taxon>Eubacteriales</taxon>
        <taxon>Eubacteriaceae</taxon>
        <taxon>Eubacterium</taxon>
    </lineage>
</organism>
<dbReference type="RefSeq" id="WP_274703030.1">
    <property type="nucleotide sequence ID" value="NZ_JAQSVD010000018.1"/>
</dbReference>
<evidence type="ECO:0000313" key="1">
    <source>
        <dbReference type="EMBL" id="MDE1472724.1"/>
    </source>
</evidence>
<reference evidence="1 2" key="1">
    <citation type="submission" date="2023-02" db="EMBL/GenBank/DDBJ databases">
        <title>Comparative genome analysis of Eubacterium limosum species.</title>
        <authorList>
            <person name="Bak J.E."/>
        </authorList>
    </citation>
    <scope>NUCLEOTIDE SEQUENCE [LARGE SCALE GENOMIC DNA]</scope>
    <source>
        <strain evidence="1 2">KGMB01548</strain>
    </source>
</reference>
<dbReference type="Proteomes" id="UP001215087">
    <property type="component" value="Unassembled WGS sequence"/>
</dbReference>
<accession>A0ABT5UUS7</accession>